<evidence type="ECO:0000313" key="6">
    <source>
        <dbReference type="Proteomes" id="UP001375743"/>
    </source>
</evidence>
<dbReference type="InterPro" id="IPR020476">
    <property type="entry name" value="Nudix_hydrolase"/>
</dbReference>
<gene>
    <name evidence="5" type="ORF">U1T56_03455</name>
</gene>
<dbReference type="InterPro" id="IPR015797">
    <property type="entry name" value="NUDIX_hydrolase-like_dom_sf"/>
</dbReference>
<dbReference type="Proteomes" id="UP001375743">
    <property type="component" value="Unassembled WGS sequence"/>
</dbReference>
<dbReference type="RefSeq" id="WP_418158043.1">
    <property type="nucleotide sequence ID" value="NZ_JBBLZC010000002.1"/>
</dbReference>
<dbReference type="PRINTS" id="PR00502">
    <property type="entry name" value="NUDIXFAMILY"/>
</dbReference>
<dbReference type="InterPro" id="IPR020084">
    <property type="entry name" value="NUDIX_hydrolase_CS"/>
</dbReference>
<evidence type="ECO:0000256" key="1">
    <source>
        <dbReference type="ARBA" id="ARBA00001946"/>
    </source>
</evidence>
<dbReference type="Gene3D" id="3.90.79.10">
    <property type="entry name" value="Nucleoside Triphosphate Pyrophosphohydrolase"/>
    <property type="match status" value="1"/>
</dbReference>
<comment type="caution">
    <text evidence="5">The sequence shown here is derived from an EMBL/GenBank/DDBJ whole genome shotgun (WGS) entry which is preliminary data.</text>
</comment>
<evidence type="ECO:0000256" key="3">
    <source>
        <dbReference type="RuleBase" id="RU003476"/>
    </source>
</evidence>
<evidence type="ECO:0000313" key="5">
    <source>
        <dbReference type="EMBL" id="MEK0082195.1"/>
    </source>
</evidence>
<accession>A0ABU8XLW9</accession>
<keyword evidence="2 3" id="KW-0378">Hydrolase</keyword>
<comment type="cofactor">
    <cofactor evidence="1">
        <name>Mg(2+)</name>
        <dbReference type="ChEBI" id="CHEBI:18420"/>
    </cofactor>
</comment>
<dbReference type="GO" id="GO:0016787">
    <property type="term" value="F:hydrolase activity"/>
    <property type="evidence" value="ECO:0007669"/>
    <property type="project" value="UniProtKB-KW"/>
</dbReference>
<dbReference type="Pfam" id="PF00293">
    <property type="entry name" value="NUDIX"/>
    <property type="match status" value="1"/>
</dbReference>
<comment type="similarity">
    <text evidence="3">Belongs to the Nudix hydrolase family.</text>
</comment>
<proteinExistence type="inferred from homology"/>
<dbReference type="InterPro" id="IPR000086">
    <property type="entry name" value="NUDIX_hydrolase_dom"/>
</dbReference>
<dbReference type="CDD" id="cd04673">
    <property type="entry name" value="NUDIX_ADPRase"/>
    <property type="match status" value="1"/>
</dbReference>
<sequence>MSRLYPDRPVVGVGAVVWRDDRVLLIRRGKPPRMGQWSLPGGAQRLGETLREAVTREVREETGLELGDVRLLTTVDLVERDPDGRVRYHYTLVDFTAEAPRGEPVAGDDAAEVAWFARGELPGLGLWSETLRIIEEAALMRARGAGP</sequence>
<dbReference type="PANTHER" id="PTHR43736:SF1">
    <property type="entry name" value="DIHYDRONEOPTERIN TRIPHOSPHATE DIPHOSPHATASE"/>
    <property type="match status" value="1"/>
</dbReference>
<feature type="domain" description="Nudix hydrolase" evidence="4">
    <location>
        <begin position="6"/>
        <end position="139"/>
    </location>
</feature>
<protein>
    <submittedName>
        <fullName evidence="5">NUDIX hydrolase</fullName>
    </submittedName>
</protein>
<organism evidence="5 6">
    <name type="scientific">Benzoatithermus flavus</name>
    <dbReference type="NCBI Taxonomy" id="3108223"/>
    <lineage>
        <taxon>Bacteria</taxon>
        <taxon>Pseudomonadati</taxon>
        <taxon>Pseudomonadota</taxon>
        <taxon>Alphaproteobacteria</taxon>
        <taxon>Geminicoccales</taxon>
        <taxon>Geminicoccaceae</taxon>
        <taxon>Benzoatithermus</taxon>
    </lineage>
</organism>
<dbReference type="PROSITE" id="PS00893">
    <property type="entry name" value="NUDIX_BOX"/>
    <property type="match status" value="1"/>
</dbReference>
<evidence type="ECO:0000256" key="2">
    <source>
        <dbReference type="ARBA" id="ARBA00022801"/>
    </source>
</evidence>
<dbReference type="SUPFAM" id="SSF55811">
    <property type="entry name" value="Nudix"/>
    <property type="match status" value="1"/>
</dbReference>
<evidence type="ECO:0000259" key="4">
    <source>
        <dbReference type="PROSITE" id="PS51462"/>
    </source>
</evidence>
<keyword evidence="6" id="KW-1185">Reference proteome</keyword>
<dbReference type="PANTHER" id="PTHR43736">
    <property type="entry name" value="ADP-RIBOSE PYROPHOSPHATASE"/>
    <property type="match status" value="1"/>
</dbReference>
<dbReference type="EMBL" id="JBBLZC010000002">
    <property type="protein sequence ID" value="MEK0082195.1"/>
    <property type="molecule type" value="Genomic_DNA"/>
</dbReference>
<name>A0ABU8XLW9_9PROT</name>
<dbReference type="PROSITE" id="PS51462">
    <property type="entry name" value="NUDIX"/>
    <property type="match status" value="1"/>
</dbReference>
<reference evidence="5 6" key="1">
    <citation type="submission" date="2024-01" db="EMBL/GenBank/DDBJ databases">
        <title>Multi-omics insights into the function and evolution of sodium benzoate biodegradation pathways in Benzoatithermus flavus gen. nov., sp. nov. from hot spring.</title>
        <authorList>
            <person name="Hu C.-J."/>
            <person name="Li W.-J."/>
        </authorList>
    </citation>
    <scope>NUCLEOTIDE SEQUENCE [LARGE SCALE GENOMIC DNA]</scope>
    <source>
        <strain evidence="5 6">SYSU G07066</strain>
    </source>
</reference>